<gene>
    <name evidence="1" type="ORF">Agabi119p4_2323</name>
</gene>
<dbReference type="InterPro" id="IPR036537">
    <property type="entry name" value="Adaptor_Cbl_N_dom_sf"/>
</dbReference>
<evidence type="ECO:0000313" key="2">
    <source>
        <dbReference type="Proteomes" id="UP000629468"/>
    </source>
</evidence>
<dbReference type="CDD" id="cd21037">
    <property type="entry name" value="MLKL_NTD"/>
    <property type="match status" value="1"/>
</dbReference>
<proteinExistence type="predicted"/>
<accession>A0A8H7F8Z7</accession>
<dbReference type="AlphaFoldDB" id="A0A8H7F8Z7"/>
<dbReference type="InterPro" id="IPR059179">
    <property type="entry name" value="MLKL-like_MCAfunc"/>
</dbReference>
<dbReference type="Proteomes" id="UP000629468">
    <property type="component" value="Unassembled WGS sequence"/>
</dbReference>
<sequence>MTIVEATAVVSEQALKLLKTVDSFVSVPGVGAAAKAALSIFELVQRVKSNKEEFIAVGEKACIIMVTIIQKVNAAEQPGCRTDMTSLEKECGDLRRAMEGVEEIVHKHVKGKERFASLQRILNSGSDQRVISDCKERLQDALELFNIQSHIEVRQGVDDLNNKLDHLVEGPGGGSRSGGGITTTQYTAGDSYSYTADNSVRISGVGNSVNVSSVTSPPPVYAPTYHY</sequence>
<organism evidence="1 2">
    <name type="scientific">Agaricus bisporus var. burnettii</name>
    <dbReference type="NCBI Taxonomy" id="192524"/>
    <lineage>
        <taxon>Eukaryota</taxon>
        <taxon>Fungi</taxon>
        <taxon>Dikarya</taxon>
        <taxon>Basidiomycota</taxon>
        <taxon>Agaricomycotina</taxon>
        <taxon>Agaricomycetes</taxon>
        <taxon>Agaricomycetidae</taxon>
        <taxon>Agaricales</taxon>
        <taxon>Agaricineae</taxon>
        <taxon>Agaricaceae</taxon>
        <taxon>Agaricus</taxon>
    </lineage>
</organism>
<dbReference type="GO" id="GO:0007166">
    <property type="term" value="P:cell surface receptor signaling pathway"/>
    <property type="evidence" value="ECO:0007669"/>
    <property type="project" value="InterPro"/>
</dbReference>
<dbReference type="EMBL" id="JABXXO010000003">
    <property type="protein sequence ID" value="KAF7782947.1"/>
    <property type="molecule type" value="Genomic_DNA"/>
</dbReference>
<name>A0A8H7F8Z7_AGABI</name>
<protein>
    <submittedName>
        <fullName evidence="1">Uncharacterized protein</fullName>
    </submittedName>
</protein>
<dbReference type="Gene3D" id="1.20.930.20">
    <property type="entry name" value="Adaptor protein Cbl, N-terminal domain"/>
    <property type="match status" value="1"/>
</dbReference>
<reference evidence="1 2" key="1">
    <citation type="journal article" name="Sci. Rep.">
        <title>Telomere-to-telomere assembled and centromere annotated genomes of the two main subspecies of the button mushroom Agaricus bisporus reveal especially polymorphic chromosome ends.</title>
        <authorList>
            <person name="Sonnenberg A.S.M."/>
            <person name="Sedaghat-Telgerd N."/>
            <person name="Lavrijssen B."/>
            <person name="Ohm R.A."/>
            <person name="Hendrickx P.M."/>
            <person name="Scholtmeijer K."/>
            <person name="Baars J.J.P."/>
            <person name="van Peer A."/>
        </authorList>
    </citation>
    <scope>NUCLEOTIDE SEQUENCE [LARGE SCALE GENOMIC DNA]</scope>
    <source>
        <strain evidence="1 2">H119_p4</strain>
    </source>
</reference>
<comment type="caution">
    <text evidence="1">The sequence shown here is derived from an EMBL/GenBank/DDBJ whole genome shotgun (WGS) entry which is preliminary data.</text>
</comment>
<evidence type="ECO:0000313" key="1">
    <source>
        <dbReference type="EMBL" id="KAF7782947.1"/>
    </source>
</evidence>